<comment type="subcellular location">
    <subcellularLocation>
        <location evidence="1">Cell membrane</location>
        <topology evidence="1">Multi-pass membrane protein</topology>
    </subcellularLocation>
</comment>
<dbReference type="Proteomes" id="UP001164100">
    <property type="component" value="Chromosome"/>
</dbReference>
<evidence type="ECO:0000256" key="7">
    <source>
        <dbReference type="SAM" id="Phobius"/>
    </source>
</evidence>
<dbReference type="InterPro" id="IPR051539">
    <property type="entry name" value="T4SS-coupling_protein"/>
</dbReference>
<evidence type="ECO:0000256" key="5">
    <source>
        <dbReference type="ARBA" id="ARBA00022989"/>
    </source>
</evidence>
<dbReference type="Pfam" id="PF02534">
    <property type="entry name" value="T4SS-DNA_transf"/>
    <property type="match status" value="1"/>
</dbReference>
<feature type="transmembrane region" description="Helical" evidence="7">
    <location>
        <begin position="68"/>
        <end position="86"/>
    </location>
</feature>
<dbReference type="PANTHER" id="PTHR37937">
    <property type="entry name" value="CONJUGATIVE TRANSFER: DNA TRANSPORT"/>
    <property type="match status" value="1"/>
</dbReference>
<keyword evidence="4 7" id="KW-0812">Transmembrane</keyword>
<evidence type="ECO:0000313" key="9">
    <source>
        <dbReference type="Proteomes" id="UP001164100"/>
    </source>
</evidence>
<protein>
    <submittedName>
        <fullName evidence="8">Type IV secretory system conjugative DNA transfer family protein</fullName>
    </submittedName>
</protein>
<keyword evidence="5 7" id="KW-1133">Transmembrane helix</keyword>
<evidence type="ECO:0000256" key="2">
    <source>
        <dbReference type="ARBA" id="ARBA00008806"/>
    </source>
</evidence>
<keyword evidence="6 7" id="KW-0472">Membrane</keyword>
<accession>A0AA46S067</accession>
<dbReference type="SUPFAM" id="SSF52540">
    <property type="entry name" value="P-loop containing nucleoside triphosphate hydrolases"/>
    <property type="match status" value="1"/>
</dbReference>
<dbReference type="InterPro" id="IPR003688">
    <property type="entry name" value="TraG/VirD4"/>
</dbReference>
<dbReference type="InterPro" id="IPR027417">
    <property type="entry name" value="P-loop_NTPase"/>
</dbReference>
<dbReference type="EMBL" id="CP099556">
    <property type="protein sequence ID" value="UYF42529.1"/>
    <property type="molecule type" value="Genomic_DNA"/>
</dbReference>
<evidence type="ECO:0000256" key="6">
    <source>
        <dbReference type="ARBA" id="ARBA00023136"/>
    </source>
</evidence>
<evidence type="ECO:0000313" key="8">
    <source>
        <dbReference type="EMBL" id="UYF42529.1"/>
    </source>
</evidence>
<dbReference type="AlphaFoldDB" id="A0AA46S067"/>
<proteinExistence type="inferred from homology"/>
<feature type="transmembrane region" description="Helical" evidence="7">
    <location>
        <begin position="12"/>
        <end position="33"/>
    </location>
</feature>
<evidence type="ECO:0000256" key="1">
    <source>
        <dbReference type="ARBA" id="ARBA00004651"/>
    </source>
</evidence>
<dbReference type="GO" id="GO:0005886">
    <property type="term" value="C:plasma membrane"/>
    <property type="evidence" value="ECO:0007669"/>
    <property type="project" value="UniProtKB-SubCell"/>
</dbReference>
<dbReference type="Gene3D" id="3.40.50.300">
    <property type="entry name" value="P-loop containing nucleotide triphosphate hydrolases"/>
    <property type="match status" value="1"/>
</dbReference>
<evidence type="ECO:0000256" key="4">
    <source>
        <dbReference type="ARBA" id="ARBA00022692"/>
    </source>
</evidence>
<dbReference type="PANTHER" id="PTHR37937:SF1">
    <property type="entry name" value="CONJUGATIVE TRANSFER: DNA TRANSPORT"/>
    <property type="match status" value="1"/>
</dbReference>
<organism evidence="8 9">
    <name type="scientific">Aliarcobacter cryaerophilus</name>
    <dbReference type="NCBI Taxonomy" id="28198"/>
    <lineage>
        <taxon>Bacteria</taxon>
        <taxon>Pseudomonadati</taxon>
        <taxon>Campylobacterota</taxon>
        <taxon>Epsilonproteobacteria</taxon>
        <taxon>Campylobacterales</taxon>
        <taxon>Arcobacteraceae</taxon>
        <taxon>Aliarcobacter</taxon>
    </lineage>
</organism>
<dbReference type="CDD" id="cd01127">
    <property type="entry name" value="TrwB_TraG_TraD_VirD4"/>
    <property type="match status" value="1"/>
</dbReference>
<sequence length="614" mass="70628">MKIKLPDKKSIVLFLFSVSIFTFLSSGILIFFLNGYFSLNLFNQIAQNYTPFFTYTAVTRSYPRVWESIFYCFSFWSILIGFTMYFGKDKRSLHGEARFANKKEIEKMGLLQDKGLVVGKLESGELLKWKSSEFLALGAPTRSGKGVGIVIPNLMEWEESCVVLDIKQECFDFSSKYRRDILGQEVYLFNPFDFRTHRYNPLTYIDLMNETTRDNDLLDFVNLLYPADGDSTTVFFNQLAQNLFIGLAYLYRDLALTEKGQEFLNENELFLEWSMCGLLNLSAGFSLSIPNEEEEEEDTKISGLDETFEYLEHLELVSKGTKEKLESYFSIDSQNTKSGVMSSFNAPLMIYRNQPITTATATSDFDLRDLRKKKMTIFIGITPDKLAIARPILNIFFSQLLSVNTKELPQKNPELKYTCLLLLDEFTSIGNMPILKKGVSYIAGFHLRILMIFQALSQLEAQKPDGYGKDGANTLLQNMGVKIYYTPNEFEEAEKISKRLGDTTYKAVSKSYSHGKMLEAGSSSHSVSEQRRALMLPQELMELPQSKALLMMNYQKPILCNKAFYYNDEYFISKFRQVSPYMRNIKNPTHKDWEKMLQLNETNIDIPVQTMNVA</sequence>
<keyword evidence="3" id="KW-1003">Cell membrane</keyword>
<evidence type="ECO:0000256" key="3">
    <source>
        <dbReference type="ARBA" id="ARBA00022475"/>
    </source>
</evidence>
<reference evidence="8" key="1">
    <citation type="journal article" date="2022" name="Front. Microbiol.">
        <title>Species classification and novel plasmid identifications in Arcobacter cryaerophilus and Arcobacter cryaerophilus-like organisms.</title>
        <authorList>
            <person name="Zhou G."/>
            <person name="Wang M."/>
            <person name="Wang H."/>
            <person name="Chen X."/>
            <person name="Gu Y."/>
            <person name="Shao Z."/>
            <person name="Zhang J."/>
            <person name="Zhang M."/>
        </authorList>
    </citation>
    <scope>NUCLEOTIDE SEQUENCE</scope>
    <source>
        <strain evidence="8">ICDCAC48</strain>
    </source>
</reference>
<gene>
    <name evidence="8" type="ORF">NGX11_06355</name>
</gene>
<dbReference type="RefSeq" id="WP_263514143.1">
    <property type="nucleotide sequence ID" value="NZ_CP099556.1"/>
</dbReference>
<comment type="similarity">
    <text evidence="2">Belongs to the VirD4/TraG family.</text>
</comment>
<name>A0AA46S067_9BACT</name>